<dbReference type="OMA" id="FREVVIM"/>
<dbReference type="SMART" id="SM00709">
    <property type="entry name" value="Zpr1"/>
    <property type="match status" value="2"/>
</dbReference>
<evidence type="ECO:0000256" key="7">
    <source>
        <dbReference type="ARBA" id="ARBA00023242"/>
    </source>
</evidence>
<keyword evidence="5" id="KW-0863">Zinc-finger</keyword>
<accession>A0A151Z9Z8</accession>
<keyword evidence="3" id="KW-0479">Metal-binding</keyword>
<feature type="domain" description="Zinc finger ZPR1-type" evidence="9">
    <location>
        <begin position="45"/>
        <end position="206"/>
    </location>
</feature>
<dbReference type="Gene3D" id="2.20.25.420">
    <property type="entry name" value="ZPR1, zinc finger domain"/>
    <property type="match status" value="2"/>
</dbReference>
<evidence type="ECO:0000256" key="3">
    <source>
        <dbReference type="ARBA" id="ARBA00022723"/>
    </source>
</evidence>
<dbReference type="Pfam" id="PF22794">
    <property type="entry name" value="jr-ZPR1"/>
    <property type="match status" value="2"/>
</dbReference>
<dbReference type="EMBL" id="LODT01000037">
    <property type="protein sequence ID" value="KYQ90767.1"/>
    <property type="molecule type" value="Genomic_DNA"/>
</dbReference>
<reference evidence="10 11" key="1">
    <citation type="submission" date="2015-12" db="EMBL/GenBank/DDBJ databases">
        <title>Dictyostelia acquired genes for synthesis and detection of signals that induce cell-type specialization by lateral gene transfer from prokaryotes.</title>
        <authorList>
            <person name="Gloeckner G."/>
            <person name="Schaap P."/>
        </authorList>
    </citation>
    <scope>NUCLEOTIDE SEQUENCE [LARGE SCALE GENOMIC DNA]</scope>
    <source>
        <strain evidence="10 11">TK</strain>
    </source>
</reference>
<keyword evidence="11" id="KW-1185">Reference proteome</keyword>
<comment type="similarity">
    <text evidence="2">Belongs to the ZPR1 family.</text>
</comment>
<dbReference type="InParanoid" id="A0A151Z9Z8"/>
<evidence type="ECO:0000313" key="10">
    <source>
        <dbReference type="EMBL" id="KYQ90767.1"/>
    </source>
</evidence>
<dbReference type="FunFam" id="2.60.120.1040:FF:000001">
    <property type="entry name" value="Zinc finger protein ZPR1"/>
    <property type="match status" value="1"/>
</dbReference>
<dbReference type="GO" id="GO:0005634">
    <property type="term" value="C:nucleus"/>
    <property type="evidence" value="ECO:0007669"/>
    <property type="project" value="UniProtKB-SubCell"/>
</dbReference>
<keyword evidence="4" id="KW-0677">Repeat</keyword>
<dbReference type="FunFam" id="2.60.120.1040:FF:000003">
    <property type="entry name" value="Zinc finger protein zpr1"/>
    <property type="match status" value="1"/>
</dbReference>
<dbReference type="InterPro" id="IPR042452">
    <property type="entry name" value="ZPR1_Znf1/2"/>
</dbReference>
<name>A0A151Z9Z8_TIELA</name>
<dbReference type="PANTHER" id="PTHR10876:SF0">
    <property type="entry name" value="ZINC FINGER PROTEIN ZPR1"/>
    <property type="match status" value="1"/>
</dbReference>
<proteinExistence type="inferred from homology"/>
<feature type="compositionally biased region" description="Low complexity" evidence="8">
    <location>
        <begin position="1"/>
        <end position="19"/>
    </location>
</feature>
<keyword evidence="6" id="KW-0862">Zinc</keyword>
<dbReference type="InterPro" id="IPR040141">
    <property type="entry name" value="ZPR1"/>
</dbReference>
<dbReference type="Pfam" id="PF03367">
    <property type="entry name" value="Zn_ribbon_ZPR1"/>
    <property type="match status" value="2"/>
</dbReference>
<evidence type="ECO:0000259" key="9">
    <source>
        <dbReference type="SMART" id="SM00709"/>
    </source>
</evidence>
<dbReference type="FunFam" id="2.20.25.420:FF:000001">
    <property type="entry name" value="Zinc finger protein ZPR1"/>
    <property type="match status" value="1"/>
</dbReference>
<evidence type="ECO:0000256" key="1">
    <source>
        <dbReference type="ARBA" id="ARBA00004123"/>
    </source>
</evidence>
<evidence type="ECO:0000313" key="11">
    <source>
        <dbReference type="Proteomes" id="UP000076078"/>
    </source>
</evidence>
<organism evidence="10 11">
    <name type="scientific">Tieghemostelium lacteum</name>
    <name type="common">Slime mold</name>
    <name type="synonym">Dictyostelium lacteum</name>
    <dbReference type="NCBI Taxonomy" id="361077"/>
    <lineage>
        <taxon>Eukaryota</taxon>
        <taxon>Amoebozoa</taxon>
        <taxon>Evosea</taxon>
        <taxon>Eumycetozoa</taxon>
        <taxon>Dictyostelia</taxon>
        <taxon>Dictyosteliales</taxon>
        <taxon>Raperosteliaceae</taxon>
        <taxon>Tieghemostelium</taxon>
    </lineage>
</organism>
<dbReference type="STRING" id="361077.A0A151Z9Z8"/>
<dbReference type="NCBIfam" id="TIGR00310">
    <property type="entry name" value="ZPR1_znf"/>
    <property type="match status" value="2"/>
</dbReference>
<evidence type="ECO:0000256" key="4">
    <source>
        <dbReference type="ARBA" id="ARBA00022737"/>
    </source>
</evidence>
<gene>
    <name evidence="10" type="ORF">DLAC_09406</name>
</gene>
<keyword evidence="7" id="KW-0539">Nucleus</keyword>
<dbReference type="GO" id="GO:0008270">
    <property type="term" value="F:zinc ion binding"/>
    <property type="evidence" value="ECO:0007669"/>
    <property type="project" value="UniProtKB-KW"/>
</dbReference>
<dbReference type="FunCoup" id="A0A151Z9Z8">
    <property type="interactions" value="1083"/>
</dbReference>
<protein>
    <submittedName>
        <fullName evidence="10">ZPR1-type zinc finger-containing protein</fullName>
    </submittedName>
</protein>
<feature type="domain" description="Zinc finger ZPR1-type" evidence="9">
    <location>
        <begin position="258"/>
        <end position="417"/>
    </location>
</feature>
<evidence type="ECO:0000256" key="5">
    <source>
        <dbReference type="ARBA" id="ARBA00022771"/>
    </source>
</evidence>
<sequence>MSSSTTPTTTTTTTTTSTTAKVEDEKHEEFKEISSENNTIEEIQSLCMNCRSEDGLTRIMLTKVPFFKEILIYSFNCPECGFTSNEIRHGGSIEIQGIHIELMVHTKLDLNRQVIKMDSASISIPSLDFEIPAQTQKGSLNTIEGILSASISDLQSAVENLQRLKDEENAVKVGNFVQKLQDLIEMKSGPFTLVLHDPSGNSYIENPTAPKADPNLVITHFERTKEDNEGLGLGEQRKLQKAEIPTNLEDREVLELPNDCSFCGAPGNCKMVVTDIPYFKQIVLMAFTCDQCGYKNNEIKAGGAISEKGKTLTLKVESIEDLSRDVLKSDTANAIIPEIDLEITHGSLGGKFTTVEGLVTAILQELDKNPFFTGDSSDPKTRQRFAEVTKALETFISGEVPFTLIIDDPISNSYIQNLYAPDPDPNLTEVEYERTYDQNEELGLNAMKTENYEDEEENDNQEDDEDNQDNQQKDEDHKEN</sequence>
<dbReference type="Proteomes" id="UP000076078">
    <property type="component" value="Unassembled WGS sequence"/>
</dbReference>
<dbReference type="OrthoDB" id="308464at2759"/>
<evidence type="ECO:0000256" key="2">
    <source>
        <dbReference type="ARBA" id="ARBA00008354"/>
    </source>
</evidence>
<feature type="compositionally biased region" description="Acidic residues" evidence="8">
    <location>
        <begin position="452"/>
        <end position="468"/>
    </location>
</feature>
<comment type="caution">
    <text evidence="10">The sequence shown here is derived from an EMBL/GenBank/DDBJ whole genome shotgun (WGS) entry which is preliminary data.</text>
</comment>
<dbReference type="PANTHER" id="PTHR10876">
    <property type="entry name" value="ZINC FINGER PROTEIN ZPR1"/>
    <property type="match status" value="1"/>
</dbReference>
<feature type="region of interest" description="Disordered" evidence="8">
    <location>
        <begin position="1"/>
        <end position="26"/>
    </location>
</feature>
<evidence type="ECO:0000256" key="6">
    <source>
        <dbReference type="ARBA" id="ARBA00022833"/>
    </source>
</evidence>
<dbReference type="InterPro" id="IPR056180">
    <property type="entry name" value="ZPR1_jr_dom"/>
</dbReference>
<evidence type="ECO:0000256" key="8">
    <source>
        <dbReference type="SAM" id="MobiDB-lite"/>
    </source>
</evidence>
<comment type="subcellular location">
    <subcellularLocation>
        <location evidence="1">Nucleus</location>
    </subcellularLocation>
</comment>
<dbReference type="InterPro" id="IPR042451">
    <property type="entry name" value="ZPR1_A/B_dom"/>
</dbReference>
<dbReference type="FunFam" id="2.20.25.420:FF:000002">
    <property type="entry name" value="Zinc finger protein ZPR1"/>
    <property type="match status" value="1"/>
</dbReference>
<feature type="region of interest" description="Disordered" evidence="8">
    <location>
        <begin position="436"/>
        <end position="480"/>
    </location>
</feature>
<feature type="compositionally biased region" description="Basic and acidic residues" evidence="8">
    <location>
        <begin position="471"/>
        <end position="480"/>
    </location>
</feature>
<dbReference type="AlphaFoldDB" id="A0A151Z9Z8"/>
<dbReference type="InterPro" id="IPR004457">
    <property type="entry name" value="Znf_ZPR1"/>
</dbReference>
<dbReference type="Gene3D" id="2.60.120.1040">
    <property type="entry name" value="ZPR1, A/B domain"/>
    <property type="match status" value="2"/>
</dbReference>